<dbReference type="Proteomes" id="UP000827889">
    <property type="component" value="Chromosome 7"/>
</dbReference>
<evidence type="ECO:0000256" key="5">
    <source>
        <dbReference type="ARBA" id="ARBA00022989"/>
    </source>
</evidence>
<organism evidence="8 9">
    <name type="scientific">Rhodamnia argentea</name>
    <dbReference type="NCBI Taxonomy" id="178133"/>
    <lineage>
        <taxon>Eukaryota</taxon>
        <taxon>Viridiplantae</taxon>
        <taxon>Streptophyta</taxon>
        <taxon>Embryophyta</taxon>
        <taxon>Tracheophyta</taxon>
        <taxon>Spermatophyta</taxon>
        <taxon>Magnoliopsida</taxon>
        <taxon>eudicotyledons</taxon>
        <taxon>Gunneridae</taxon>
        <taxon>Pentapetalae</taxon>
        <taxon>rosids</taxon>
        <taxon>malvids</taxon>
        <taxon>Myrtales</taxon>
        <taxon>Myrtaceae</taxon>
        <taxon>Myrtoideae</taxon>
        <taxon>Myrteae</taxon>
        <taxon>Australasian group</taxon>
        <taxon>Rhodamnia</taxon>
    </lineage>
</organism>
<name>A0ABM3HND3_9MYRT</name>
<evidence type="ECO:0000256" key="6">
    <source>
        <dbReference type="ARBA" id="ARBA00023136"/>
    </source>
</evidence>
<sequence>MIQNSFQLAFFAWTWYEFGLRSCFNQETQDIAMRISIGVAAQILCGYVTFIPLRSRLADGLRDDKGGVFGPRGGRSQEMARGCETQAFKEQIDFNHNLFKAIFS</sequence>
<gene>
    <name evidence="9" type="primary">LOC115754503</name>
</gene>
<evidence type="ECO:0000256" key="4">
    <source>
        <dbReference type="ARBA" id="ARBA00022821"/>
    </source>
</evidence>
<evidence type="ECO:0000256" key="2">
    <source>
        <dbReference type="ARBA" id="ARBA00006574"/>
    </source>
</evidence>
<dbReference type="Pfam" id="PF03094">
    <property type="entry name" value="Mlo"/>
    <property type="match status" value="1"/>
</dbReference>
<protein>
    <submittedName>
        <fullName evidence="9">MLO-like protein 6</fullName>
    </submittedName>
</protein>
<keyword evidence="4" id="KW-0611">Plant defense</keyword>
<accession>A0ABM3HND3</accession>
<evidence type="ECO:0000256" key="7">
    <source>
        <dbReference type="ARBA" id="ARBA00023265"/>
    </source>
</evidence>
<evidence type="ECO:0000256" key="1">
    <source>
        <dbReference type="ARBA" id="ARBA00004141"/>
    </source>
</evidence>
<dbReference type="InterPro" id="IPR004326">
    <property type="entry name" value="Mlo"/>
</dbReference>
<evidence type="ECO:0000313" key="9">
    <source>
        <dbReference type="RefSeq" id="XP_048138111.1"/>
    </source>
</evidence>
<evidence type="ECO:0000313" key="8">
    <source>
        <dbReference type="Proteomes" id="UP000827889"/>
    </source>
</evidence>
<dbReference type="PANTHER" id="PTHR31942:SF57">
    <property type="entry name" value="MLO-LIKE PROTEIN"/>
    <property type="match status" value="1"/>
</dbReference>
<dbReference type="PANTHER" id="PTHR31942">
    <property type="entry name" value="MLO-LIKE PROTEIN 1"/>
    <property type="match status" value="1"/>
</dbReference>
<dbReference type="RefSeq" id="XP_048138111.1">
    <property type="nucleotide sequence ID" value="XM_048282154.1"/>
</dbReference>
<dbReference type="GeneID" id="115754503"/>
<keyword evidence="7" id="KW-0568">Pathogenesis-related protein</keyword>
<proteinExistence type="inferred from homology"/>
<comment type="similarity">
    <text evidence="2">Belongs to the MLO family.</text>
</comment>
<reference evidence="9" key="1">
    <citation type="submission" date="2025-08" db="UniProtKB">
        <authorList>
            <consortium name="RefSeq"/>
        </authorList>
    </citation>
    <scope>IDENTIFICATION</scope>
    <source>
        <tissue evidence="9">Leaf</tissue>
    </source>
</reference>
<keyword evidence="8" id="KW-1185">Reference proteome</keyword>
<evidence type="ECO:0000256" key="3">
    <source>
        <dbReference type="ARBA" id="ARBA00022692"/>
    </source>
</evidence>
<keyword evidence="6" id="KW-0472">Membrane</keyword>
<keyword evidence="5" id="KW-1133">Transmembrane helix</keyword>
<comment type="subcellular location">
    <subcellularLocation>
        <location evidence="1">Membrane</location>
        <topology evidence="1">Multi-pass membrane protein</topology>
    </subcellularLocation>
</comment>
<keyword evidence="3" id="KW-0812">Transmembrane</keyword>